<dbReference type="GO" id="GO:0016787">
    <property type="term" value="F:hydrolase activity"/>
    <property type="evidence" value="ECO:0007669"/>
    <property type="project" value="InterPro"/>
</dbReference>
<dbReference type="SUPFAM" id="SSF53474">
    <property type="entry name" value="alpha/beta-Hydrolases"/>
    <property type="match status" value="1"/>
</dbReference>
<name>A0A318K2T5_9NOCA</name>
<gene>
    <name evidence="1" type="ORF">DFR70_12189</name>
</gene>
<keyword evidence="2" id="KW-1185">Reference proteome</keyword>
<proteinExistence type="predicted"/>
<comment type="caution">
    <text evidence="1">The sequence shown here is derived from an EMBL/GenBank/DDBJ whole genome shotgun (WGS) entry which is preliminary data.</text>
</comment>
<organism evidence="1 2">
    <name type="scientific">Nocardia tenerifensis</name>
    <dbReference type="NCBI Taxonomy" id="228006"/>
    <lineage>
        <taxon>Bacteria</taxon>
        <taxon>Bacillati</taxon>
        <taxon>Actinomycetota</taxon>
        <taxon>Actinomycetes</taxon>
        <taxon>Mycobacteriales</taxon>
        <taxon>Nocardiaceae</taxon>
        <taxon>Nocardia</taxon>
    </lineage>
</organism>
<evidence type="ECO:0000313" key="1">
    <source>
        <dbReference type="EMBL" id="PXX55620.1"/>
    </source>
</evidence>
<dbReference type="Proteomes" id="UP000247569">
    <property type="component" value="Unassembled WGS sequence"/>
</dbReference>
<dbReference type="AlphaFoldDB" id="A0A318K2T5"/>
<dbReference type="EMBL" id="QJKF01000021">
    <property type="protein sequence ID" value="PXX55620.1"/>
    <property type="molecule type" value="Genomic_DNA"/>
</dbReference>
<dbReference type="Gene3D" id="3.40.50.1820">
    <property type="entry name" value="alpha/beta hydrolase"/>
    <property type="match status" value="1"/>
</dbReference>
<dbReference type="InterPro" id="IPR010662">
    <property type="entry name" value="RBBP9/YdeN"/>
</dbReference>
<dbReference type="InterPro" id="IPR029058">
    <property type="entry name" value="AB_hydrolase_fold"/>
</dbReference>
<accession>A0A318K2T5</accession>
<reference evidence="1 2" key="1">
    <citation type="submission" date="2018-05" db="EMBL/GenBank/DDBJ databases">
        <title>Genomic Encyclopedia of Type Strains, Phase IV (KMG-IV): sequencing the most valuable type-strain genomes for metagenomic binning, comparative biology and taxonomic classification.</title>
        <authorList>
            <person name="Goeker M."/>
        </authorList>
    </citation>
    <scope>NUCLEOTIDE SEQUENCE [LARGE SCALE GENOMIC DNA]</scope>
    <source>
        <strain evidence="1 2">DSM 44704</strain>
    </source>
</reference>
<dbReference type="Pfam" id="PF06821">
    <property type="entry name" value="Ser_hydrolase"/>
    <property type="match status" value="1"/>
</dbReference>
<evidence type="ECO:0008006" key="3">
    <source>
        <dbReference type="Google" id="ProtNLM"/>
    </source>
</evidence>
<protein>
    <recommendedName>
        <fullName evidence="3">Alpha/beta hydrolase</fullName>
    </recommendedName>
</protein>
<sequence>MHRLIVPGIDDSDADHWQSHWQSEWDTAASRIAPASWSEPDLEDWLDALDRAVDANDYRRMVVVAHSLGCLAVAEWLIRRRPGTEAVIGVFLVAPPDSAGANFPTAARGFAPTSTMPLKPPGVVVSSDNDQYCTSAAASALAARWRLNHIVTHGLGHINSASNLGTWQDGRDLFTVFTAGLGHQ</sequence>
<evidence type="ECO:0000313" key="2">
    <source>
        <dbReference type="Proteomes" id="UP000247569"/>
    </source>
</evidence>
<dbReference type="OrthoDB" id="9804993at2"/>